<proteinExistence type="predicted"/>
<reference evidence="4" key="1">
    <citation type="submission" date="2013-02" db="EMBL/GenBank/DDBJ databases">
        <authorList>
            <person name="Hughes D."/>
        </authorList>
    </citation>
    <scope>NUCLEOTIDE SEQUENCE</scope>
    <source>
        <strain>Durham</strain>
        <strain evidence="4">NC isolate 2 -- Noor lab</strain>
    </source>
</reference>
<evidence type="ECO:0000256" key="2">
    <source>
        <dbReference type="SAM" id="SignalP"/>
    </source>
</evidence>
<dbReference type="Proteomes" id="UP000015102">
    <property type="component" value="Unassembled WGS sequence"/>
</dbReference>
<dbReference type="HOGENOM" id="CLU_2500492_0_0_1"/>
<evidence type="ECO:0000256" key="1">
    <source>
        <dbReference type="SAM" id="MobiDB-lite"/>
    </source>
</evidence>
<protein>
    <recommendedName>
        <fullName evidence="5">Secreted protein</fullName>
    </recommendedName>
</protein>
<sequence>MVILIVNILIILILCIEFRTIPCSNQSRPRKGTINKTHKTDMQKVLEKSSSPPLKRSDGQEKRMLRIEPDINATTSGVTLRNMILV</sequence>
<feature type="compositionally biased region" description="Basic and acidic residues" evidence="1">
    <location>
        <begin position="38"/>
        <end position="47"/>
    </location>
</feature>
<evidence type="ECO:0000313" key="4">
    <source>
        <dbReference type="Proteomes" id="UP000015102"/>
    </source>
</evidence>
<name>T1GTA8_MEGSC</name>
<dbReference type="AlphaFoldDB" id="T1GTA8"/>
<dbReference type="EnsemblMetazoa" id="MESCA006934-RA">
    <property type="protein sequence ID" value="MESCA006934-PA"/>
    <property type="gene ID" value="MESCA006934"/>
</dbReference>
<feature type="chain" id="PRO_5012587770" description="Secreted protein" evidence="2">
    <location>
        <begin position="16"/>
        <end position="86"/>
    </location>
</feature>
<organism evidence="3 4">
    <name type="scientific">Megaselia scalaris</name>
    <name type="common">Humpbacked fly</name>
    <name type="synonym">Phora scalaris</name>
    <dbReference type="NCBI Taxonomy" id="36166"/>
    <lineage>
        <taxon>Eukaryota</taxon>
        <taxon>Metazoa</taxon>
        <taxon>Ecdysozoa</taxon>
        <taxon>Arthropoda</taxon>
        <taxon>Hexapoda</taxon>
        <taxon>Insecta</taxon>
        <taxon>Pterygota</taxon>
        <taxon>Neoptera</taxon>
        <taxon>Endopterygota</taxon>
        <taxon>Diptera</taxon>
        <taxon>Brachycera</taxon>
        <taxon>Muscomorpha</taxon>
        <taxon>Platypezoidea</taxon>
        <taxon>Phoridae</taxon>
        <taxon>Megaseliini</taxon>
        <taxon>Megaselia</taxon>
    </lineage>
</organism>
<evidence type="ECO:0000313" key="3">
    <source>
        <dbReference type="EnsemblMetazoa" id="MESCA006934-PA"/>
    </source>
</evidence>
<feature type="signal peptide" evidence="2">
    <location>
        <begin position="1"/>
        <end position="15"/>
    </location>
</feature>
<dbReference type="EMBL" id="CAQQ02019033">
    <property type="status" value="NOT_ANNOTATED_CDS"/>
    <property type="molecule type" value="Genomic_DNA"/>
</dbReference>
<accession>T1GTA8</accession>
<reference evidence="3" key="2">
    <citation type="submission" date="2015-06" db="UniProtKB">
        <authorList>
            <consortium name="EnsemblMetazoa"/>
        </authorList>
    </citation>
    <scope>IDENTIFICATION</scope>
</reference>
<keyword evidence="4" id="KW-1185">Reference proteome</keyword>
<keyword evidence="2" id="KW-0732">Signal</keyword>
<feature type="region of interest" description="Disordered" evidence="1">
    <location>
        <begin position="24"/>
        <end position="63"/>
    </location>
</feature>
<feature type="compositionally biased region" description="Basic residues" evidence="1">
    <location>
        <begin position="28"/>
        <end position="37"/>
    </location>
</feature>
<evidence type="ECO:0008006" key="5">
    <source>
        <dbReference type="Google" id="ProtNLM"/>
    </source>
</evidence>